<dbReference type="Gene3D" id="1.25.40.750">
    <property type="entry name" value="Domain of unknown function DUF5071"/>
    <property type="match status" value="1"/>
</dbReference>
<evidence type="ECO:0000313" key="3">
    <source>
        <dbReference type="Proteomes" id="UP000815677"/>
    </source>
</evidence>
<dbReference type="Pfam" id="PF16804">
    <property type="entry name" value="DUF5071"/>
    <property type="match status" value="1"/>
</dbReference>
<keyword evidence="3" id="KW-1185">Reference proteome</keyword>
<feature type="domain" description="DUF5071" evidence="1">
    <location>
        <begin position="154"/>
        <end position="274"/>
    </location>
</feature>
<gene>
    <name evidence="2" type="ORF">MCHLO_04750</name>
</gene>
<name>A0ABQ0L844_MYCCL</name>
<organism evidence="2 3">
    <name type="scientific">Mycena chlorophos</name>
    <name type="common">Agaric fungus</name>
    <name type="synonym">Agaricus chlorophos</name>
    <dbReference type="NCBI Taxonomy" id="658473"/>
    <lineage>
        <taxon>Eukaryota</taxon>
        <taxon>Fungi</taxon>
        <taxon>Dikarya</taxon>
        <taxon>Basidiomycota</taxon>
        <taxon>Agaricomycotina</taxon>
        <taxon>Agaricomycetes</taxon>
        <taxon>Agaricomycetidae</taxon>
        <taxon>Agaricales</taxon>
        <taxon>Marasmiineae</taxon>
        <taxon>Mycenaceae</taxon>
        <taxon>Mycena</taxon>
    </lineage>
</organism>
<evidence type="ECO:0000259" key="1">
    <source>
        <dbReference type="Pfam" id="PF16804"/>
    </source>
</evidence>
<dbReference type="Proteomes" id="UP000815677">
    <property type="component" value="Unassembled WGS sequence"/>
</dbReference>
<protein>
    <recommendedName>
        <fullName evidence="1">DUF5071 domain-containing protein</fullName>
    </recommendedName>
</protein>
<dbReference type="InterPro" id="IPR038692">
    <property type="entry name" value="Cthe_2751_sf"/>
</dbReference>
<evidence type="ECO:0000313" key="2">
    <source>
        <dbReference type="EMBL" id="GAT47286.1"/>
    </source>
</evidence>
<dbReference type="EMBL" id="DF843322">
    <property type="protein sequence ID" value="GAT47286.1"/>
    <property type="molecule type" value="Genomic_DNA"/>
</dbReference>
<sequence length="298" mass="33448">MLMDTSEDVLDAELIDALSGLSDTELGAHLSSLLDGLAHADHAARLSASTQEALEVLLTTRLSQCSPSPTNPLFAALLATLEPADTIAAARRSRTLFGWRAIVSSLPPTHIGALVASLNRLRREPTEAERTMRLPDIAYGPLLFLHRFQSERAWSPEHRYDWSAVRSLQLVPDDEPDVIAPLIADTLLWTRYPQWPVAEFCQKELLRFPHLASATVRGVLGVLPGAVDDVEWVDRMLAWFVREFPKDMVLGARVEMERIVQQPTDMELDVGLDAKVLRYLVEMDGWEDKAKRKRKNRP</sequence>
<dbReference type="InterPro" id="IPR031837">
    <property type="entry name" value="DUF5071"/>
</dbReference>
<accession>A0ABQ0L844</accession>
<proteinExistence type="predicted"/>
<reference evidence="2" key="1">
    <citation type="submission" date="2014-09" db="EMBL/GenBank/DDBJ databases">
        <title>Genome sequence of the luminous mushroom Mycena chlorophos for searching fungal bioluminescence genes.</title>
        <authorList>
            <person name="Tanaka Y."/>
            <person name="Kasuga D."/>
            <person name="Oba Y."/>
            <person name="Hase S."/>
            <person name="Sato K."/>
            <person name="Oba Y."/>
            <person name="Sakakibara Y."/>
        </authorList>
    </citation>
    <scope>NUCLEOTIDE SEQUENCE</scope>
</reference>